<dbReference type="PANTHER" id="PTHR43711">
    <property type="entry name" value="TWO-COMPONENT HISTIDINE KINASE"/>
    <property type="match status" value="1"/>
</dbReference>
<dbReference type="SMART" id="SM00387">
    <property type="entry name" value="HATPase_c"/>
    <property type="match status" value="1"/>
</dbReference>
<evidence type="ECO:0000256" key="4">
    <source>
        <dbReference type="ARBA" id="ARBA00022679"/>
    </source>
</evidence>
<evidence type="ECO:0000256" key="6">
    <source>
        <dbReference type="ARBA" id="ARBA00023012"/>
    </source>
</evidence>
<keyword evidence="6" id="KW-0902">Two-component regulatory system</keyword>
<dbReference type="CDD" id="cd16922">
    <property type="entry name" value="HATPase_EvgS-ArcB-TorS-like"/>
    <property type="match status" value="1"/>
</dbReference>
<evidence type="ECO:0000256" key="1">
    <source>
        <dbReference type="ARBA" id="ARBA00000085"/>
    </source>
</evidence>
<dbReference type="Gene3D" id="1.10.287.130">
    <property type="match status" value="1"/>
</dbReference>
<evidence type="ECO:0000259" key="7">
    <source>
        <dbReference type="PROSITE" id="PS50109"/>
    </source>
</evidence>
<reference evidence="8" key="1">
    <citation type="submission" date="2020-02" db="EMBL/GenBank/DDBJ databases">
        <authorList>
            <person name="Meier V. D."/>
        </authorList>
    </citation>
    <scope>NUCLEOTIDE SEQUENCE</scope>
    <source>
        <strain evidence="8">AVDCRST_MAG40</strain>
    </source>
</reference>
<dbReference type="Gene3D" id="3.30.565.10">
    <property type="entry name" value="Histidine kinase-like ATPase, C-terminal domain"/>
    <property type="match status" value="1"/>
</dbReference>
<proteinExistence type="predicted"/>
<protein>
    <recommendedName>
        <fullName evidence="2">histidine kinase</fullName>
        <ecNumber evidence="2">2.7.13.3</ecNumber>
    </recommendedName>
</protein>
<dbReference type="InterPro" id="IPR036097">
    <property type="entry name" value="HisK_dim/P_sf"/>
</dbReference>
<dbReference type="InterPro" id="IPR036890">
    <property type="entry name" value="HATPase_C_sf"/>
</dbReference>
<dbReference type="PROSITE" id="PS50109">
    <property type="entry name" value="HIS_KIN"/>
    <property type="match status" value="1"/>
</dbReference>
<name>A0A6J4KHZ7_9BACT</name>
<dbReference type="Pfam" id="PF00512">
    <property type="entry name" value="HisKA"/>
    <property type="match status" value="1"/>
</dbReference>
<evidence type="ECO:0000256" key="2">
    <source>
        <dbReference type="ARBA" id="ARBA00012438"/>
    </source>
</evidence>
<dbReference type="SMART" id="SM00388">
    <property type="entry name" value="HisKA"/>
    <property type="match status" value="1"/>
</dbReference>
<dbReference type="GO" id="GO:0000155">
    <property type="term" value="F:phosphorelay sensor kinase activity"/>
    <property type="evidence" value="ECO:0007669"/>
    <property type="project" value="InterPro"/>
</dbReference>
<keyword evidence="5" id="KW-0418">Kinase</keyword>
<dbReference type="EMBL" id="CADCTX010000204">
    <property type="protein sequence ID" value="CAA9306584.1"/>
    <property type="molecule type" value="Genomic_DNA"/>
</dbReference>
<sequence length="254" mass="26646">AEAERARAEAEAASRAKSEFLAVMSHELRTPLNAIGGYAELIELGIRGPVTDAQRADLARIQASQRHLLGLIAGVLDYSRVEAGAVTYRLADVPVAEAVAEAETLVAPQLRAKGLGYAWAGAPPALRVRADREKLQQILLNLLGNAVKFTDARDGAPGRVEVACTLDAAAGGDTATGRVRIHVRDTGEGIAPEQLEPMFEPFVQADQRLTRPHAGVGLGLAISRDLARGMGGDLTTESTPGVGSTFTLTLPAAD</sequence>
<dbReference type="InterPro" id="IPR050736">
    <property type="entry name" value="Sensor_HK_Regulatory"/>
</dbReference>
<feature type="non-terminal residue" evidence="8">
    <location>
        <position position="1"/>
    </location>
</feature>
<dbReference type="SUPFAM" id="SSF47384">
    <property type="entry name" value="Homodimeric domain of signal transducing histidine kinase"/>
    <property type="match status" value="1"/>
</dbReference>
<dbReference type="EC" id="2.7.13.3" evidence="2"/>
<accession>A0A6J4KHZ7</accession>
<evidence type="ECO:0000256" key="5">
    <source>
        <dbReference type="ARBA" id="ARBA00022777"/>
    </source>
</evidence>
<dbReference type="SUPFAM" id="SSF55874">
    <property type="entry name" value="ATPase domain of HSP90 chaperone/DNA topoisomerase II/histidine kinase"/>
    <property type="match status" value="1"/>
</dbReference>
<dbReference type="PRINTS" id="PR00344">
    <property type="entry name" value="BCTRLSENSOR"/>
</dbReference>
<dbReference type="InterPro" id="IPR005467">
    <property type="entry name" value="His_kinase_dom"/>
</dbReference>
<comment type="catalytic activity">
    <reaction evidence="1">
        <text>ATP + protein L-histidine = ADP + protein N-phospho-L-histidine.</text>
        <dbReference type="EC" id="2.7.13.3"/>
    </reaction>
</comment>
<dbReference type="PANTHER" id="PTHR43711:SF26">
    <property type="entry name" value="SENSOR HISTIDINE KINASE RCSC"/>
    <property type="match status" value="1"/>
</dbReference>
<organism evidence="8">
    <name type="scientific">uncultured Gemmatimonadaceae bacterium</name>
    <dbReference type="NCBI Taxonomy" id="246130"/>
    <lineage>
        <taxon>Bacteria</taxon>
        <taxon>Pseudomonadati</taxon>
        <taxon>Gemmatimonadota</taxon>
        <taxon>Gemmatimonadia</taxon>
        <taxon>Gemmatimonadales</taxon>
        <taxon>Gemmatimonadaceae</taxon>
        <taxon>environmental samples</taxon>
    </lineage>
</organism>
<dbReference type="CDD" id="cd00082">
    <property type="entry name" value="HisKA"/>
    <property type="match status" value="1"/>
</dbReference>
<dbReference type="AlphaFoldDB" id="A0A6J4KHZ7"/>
<evidence type="ECO:0000256" key="3">
    <source>
        <dbReference type="ARBA" id="ARBA00022553"/>
    </source>
</evidence>
<evidence type="ECO:0000313" key="8">
    <source>
        <dbReference type="EMBL" id="CAA9306584.1"/>
    </source>
</evidence>
<keyword evidence="3" id="KW-0597">Phosphoprotein</keyword>
<dbReference type="InterPro" id="IPR003661">
    <property type="entry name" value="HisK_dim/P_dom"/>
</dbReference>
<gene>
    <name evidence="8" type="ORF">AVDCRST_MAG40-709</name>
</gene>
<feature type="domain" description="Histidine kinase" evidence="7">
    <location>
        <begin position="23"/>
        <end position="254"/>
    </location>
</feature>
<keyword evidence="4" id="KW-0808">Transferase</keyword>
<dbReference type="Pfam" id="PF02518">
    <property type="entry name" value="HATPase_c"/>
    <property type="match status" value="1"/>
</dbReference>
<dbReference type="InterPro" id="IPR003594">
    <property type="entry name" value="HATPase_dom"/>
</dbReference>
<dbReference type="InterPro" id="IPR004358">
    <property type="entry name" value="Sig_transdc_His_kin-like_C"/>
</dbReference>